<reference evidence="2 3" key="1">
    <citation type="submission" date="2015-04" db="EMBL/GenBank/DDBJ databases">
        <title>Draft genome sequence of bacteremic isolate Catabacter hongkongensis type strain HKU16T.</title>
        <authorList>
            <person name="Lau S.K."/>
            <person name="Teng J.L."/>
            <person name="Huang Y."/>
            <person name="Curreem S.O."/>
            <person name="Tsui S.K."/>
            <person name="Woo P.C."/>
        </authorList>
    </citation>
    <scope>NUCLEOTIDE SEQUENCE [LARGE SCALE GENOMIC DNA]</scope>
    <source>
        <strain evidence="2 3">HKU16</strain>
    </source>
</reference>
<sequence length="100" mass="11741">MANEATLNDIMEAIVGLNQKMDNRFEQVDKRFEQIDKRFDTLYDEMDLRFQEQNMRLDLIESKLDQVGVNRILVLEREVEVIKANLKKALDAVAQLQEAK</sequence>
<keyword evidence="1" id="KW-0175">Coiled coil</keyword>
<accession>A0A0M2NM06</accession>
<dbReference type="AlphaFoldDB" id="A0A0M2NM06"/>
<organism evidence="2 3">
    <name type="scientific">Christensenella hongkongensis</name>
    <dbReference type="NCBI Taxonomy" id="270498"/>
    <lineage>
        <taxon>Bacteria</taxon>
        <taxon>Bacillati</taxon>
        <taxon>Bacillota</taxon>
        <taxon>Clostridia</taxon>
        <taxon>Christensenellales</taxon>
        <taxon>Christensenellaceae</taxon>
        <taxon>Christensenella</taxon>
    </lineage>
</organism>
<keyword evidence="3" id="KW-1185">Reference proteome</keyword>
<name>A0A0M2NM06_9FIRM</name>
<proteinExistence type="predicted"/>
<feature type="coiled-coil region" evidence="1">
    <location>
        <begin position="72"/>
        <end position="99"/>
    </location>
</feature>
<dbReference type="PATRIC" id="fig|270498.16.peg.1451"/>
<dbReference type="EMBL" id="LAYJ01000047">
    <property type="protein sequence ID" value="KKI52001.1"/>
    <property type="molecule type" value="Genomic_DNA"/>
</dbReference>
<evidence type="ECO:0000313" key="3">
    <source>
        <dbReference type="Proteomes" id="UP000034076"/>
    </source>
</evidence>
<dbReference type="RefSeq" id="WP_046442460.1">
    <property type="nucleotide sequence ID" value="NZ_LAYJ01000047.1"/>
</dbReference>
<dbReference type="STRING" id="270498.CHK_0518"/>
<evidence type="ECO:0000313" key="2">
    <source>
        <dbReference type="EMBL" id="KKI52001.1"/>
    </source>
</evidence>
<dbReference type="OrthoDB" id="9980628at2"/>
<dbReference type="Gene3D" id="6.10.250.2540">
    <property type="match status" value="1"/>
</dbReference>
<gene>
    <name evidence="2" type="ORF">CHK_0518</name>
</gene>
<evidence type="ECO:0000256" key="1">
    <source>
        <dbReference type="SAM" id="Coils"/>
    </source>
</evidence>
<dbReference type="Proteomes" id="UP000034076">
    <property type="component" value="Unassembled WGS sequence"/>
</dbReference>
<comment type="caution">
    <text evidence="2">The sequence shown here is derived from an EMBL/GenBank/DDBJ whole genome shotgun (WGS) entry which is preliminary data.</text>
</comment>
<protein>
    <submittedName>
        <fullName evidence="2">Uncharacterized protein</fullName>
    </submittedName>
</protein>